<evidence type="ECO:0000259" key="11">
    <source>
        <dbReference type="Pfam" id="PF00905"/>
    </source>
</evidence>
<keyword evidence="10" id="KW-0812">Transmembrane</keyword>
<feature type="compositionally biased region" description="Low complexity" evidence="9">
    <location>
        <begin position="692"/>
        <end position="799"/>
    </location>
</feature>
<dbReference type="InterPro" id="IPR023346">
    <property type="entry name" value="Lysozyme-like_dom_sf"/>
</dbReference>
<organism evidence="13 14">
    <name type="scientific">Candidatus Enterococcus mangumiae</name>
    <dbReference type="NCBI Taxonomy" id="2230878"/>
    <lineage>
        <taxon>Bacteria</taxon>
        <taxon>Bacillati</taxon>
        <taxon>Bacillota</taxon>
        <taxon>Bacilli</taxon>
        <taxon>Lactobacillales</taxon>
        <taxon>Enterococcaceae</taxon>
        <taxon>Enterococcus</taxon>
    </lineage>
</organism>
<keyword evidence="10" id="KW-0472">Membrane</keyword>
<sequence>MPTNQTRSSKRSTSSSSAKNAKKRGKQPTKKGTGKDRKGLITRILLIGLSLICVAFLAGVGLFWFYAKDAPELTDEKLDATVSSKLFTKDGELFEDLGAEKREKISANELPKTLEDAIVSVEDRRFYKHIGVDPVRIIGAALSNFTSGGLQGGSTLTQQLIKLSFFSTSTEDQTIRRKAQEAWMAVRLEQTKSKQEILTYYVNKVYMSNGLYGMETAAQSYFGKSLGELDLPQTALLAGMPQAPSAYDPYQFPEQAKKRRDTVLYTMLQNEKISQTEYDTAINTPITDGLQELTQEDSNARIVDNYVKEVINEVHAKTDKNVYTDGLDIYTNLDLNAQKHLYDVVNTDQYVTFPDDQMQVATTLIDVNTGQVKAQIGGRNIPDDVALGNNLAVNTSRDFGSTMKPITDYAPAFEELNYSTGKLIADAPYNYEGTTIPVSNWDNRYMGMITLRQALYLSRNVPAVKLFNEVGADKVAEFLSNLGIEYSTIHQSNAISSNTEQQDGTKYGASSEKMAAAYAALANGGTYYKPQYVNRIVFQDGTEETFEPEGTRAMSEETAYMVTDILKDTITRGTGTNAAIPGLIQAGKTGTSNYTDEEYAKLGTTTGVYPDILFAGYTPNYAISVWTGYNDKMTPITSNATDVASDVYRELMQFVSANVTNTDWTMPSGLYRSGGELFFRNQSSSSGNTNATVPSVTIPSSSEVVPVSPVPESSTSETVPETSTSSTTQPSTEESTPPSSEPTEPSSEPSTEPPASSSEETPPPESSATPPSSEDANAAGDSGTRTSRSSRASSRSSSD</sequence>
<name>A0ABZ2SZ13_9ENTE</name>
<feature type="region of interest" description="Disordered" evidence="9">
    <location>
        <begin position="682"/>
        <end position="799"/>
    </location>
</feature>
<evidence type="ECO:0000256" key="5">
    <source>
        <dbReference type="ARBA" id="ARBA00022801"/>
    </source>
</evidence>
<accession>A0ABZ2SZ13</accession>
<dbReference type="PANTHER" id="PTHR32282">
    <property type="entry name" value="BINDING PROTEIN TRANSPEPTIDASE, PUTATIVE-RELATED"/>
    <property type="match status" value="1"/>
</dbReference>
<comment type="catalytic activity">
    <reaction evidence="7">
        <text>Preferential cleavage: (Ac)2-L-Lys-D-Ala-|-D-Ala. Also transpeptidation of peptidyl-alanyl moieties that are N-acyl substituents of D-alanine.</text>
        <dbReference type="EC" id="3.4.16.4"/>
    </reaction>
</comment>
<evidence type="ECO:0000256" key="1">
    <source>
        <dbReference type="ARBA" id="ARBA00022645"/>
    </source>
</evidence>
<keyword evidence="2" id="KW-0645">Protease</keyword>
<dbReference type="InterPro" id="IPR036950">
    <property type="entry name" value="PBP_transglycosylase"/>
</dbReference>
<feature type="region of interest" description="Disordered" evidence="9">
    <location>
        <begin position="1"/>
        <end position="35"/>
    </location>
</feature>
<dbReference type="SUPFAM" id="SSF56601">
    <property type="entry name" value="beta-lactamase/transpeptidase-like"/>
    <property type="match status" value="1"/>
</dbReference>
<dbReference type="Pfam" id="PF00905">
    <property type="entry name" value="Transpeptidase"/>
    <property type="match status" value="1"/>
</dbReference>
<evidence type="ECO:0000256" key="7">
    <source>
        <dbReference type="ARBA" id="ARBA00034000"/>
    </source>
</evidence>
<evidence type="ECO:0000256" key="9">
    <source>
        <dbReference type="SAM" id="MobiDB-lite"/>
    </source>
</evidence>
<evidence type="ECO:0000256" key="2">
    <source>
        <dbReference type="ARBA" id="ARBA00022670"/>
    </source>
</evidence>
<evidence type="ECO:0000313" key="14">
    <source>
        <dbReference type="Proteomes" id="UP000664360"/>
    </source>
</evidence>
<dbReference type="InterPro" id="IPR001264">
    <property type="entry name" value="Glyco_trans_51"/>
</dbReference>
<keyword evidence="6" id="KW-0511">Multifunctional enzyme</keyword>
<evidence type="ECO:0000256" key="4">
    <source>
        <dbReference type="ARBA" id="ARBA00022679"/>
    </source>
</evidence>
<proteinExistence type="predicted"/>
<dbReference type="RefSeq" id="WP_206857394.1">
    <property type="nucleotide sequence ID" value="NZ_CP147250.1"/>
</dbReference>
<evidence type="ECO:0000313" key="13">
    <source>
        <dbReference type="EMBL" id="WYJ80968.1"/>
    </source>
</evidence>
<dbReference type="SUPFAM" id="SSF53955">
    <property type="entry name" value="Lysozyme-like"/>
    <property type="match status" value="1"/>
</dbReference>
<dbReference type="InterPro" id="IPR012338">
    <property type="entry name" value="Beta-lactam/transpept-like"/>
</dbReference>
<evidence type="ECO:0000256" key="3">
    <source>
        <dbReference type="ARBA" id="ARBA00022676"/>
    </source>
</evidence>
<dbReference type="EMBL" id="CP147250">
    <property type="protein sequence ID" value="WYJ80968.1"/>
    <property type="molecule type" value="Genomic_DNA"/>
</dbReference>
<protein>
    <submittedName>
        <fullName evidence="13">Penicillin-binding protein 1A</fullName>
    </submittedName>
</protein>
<keyword evidence="3" id="KW-0328">Glycosyltransferase</keyword>
<feature type="compositionally biased region" description="Polar residues" evidence="9">
    <location>
        <begin position="682"/>
        <end position="691"/>
    </location>
</feature>
<feature type="transmembrane region" description="Helical" evidence="10">
    <location>
        <begin position="44"/>
        <end position="67"/>
    </location>
</feature>
<keyword evidence="10" id="KW-1133">Transmembrane helix</keyword>
<evidence type="ECO:0000256" key="10">
    <source>
        <dbReference type="SAM" id="Phobius"/>
    </source>
</evidence>
<feature type="domain" description="Penicillin-binding protein transpeptidase" evidence="11">
    <location>
        <begin position="361"/>
        <end position="652"/>
    </location>
</feature>
<dbReference type="PANTHER" id="PTHR32282:SF29">
    <property type="entry name" value="PENICILLIN-BINDING PROTEIN 1A"/>
    <property type="match status" value="1"/>
</dbReference>
<evidence type="ECO:0000256" key="6">
    <source>
        <dbReference type="ARBA" id="ARBA00023268"/>
    </source>
</evidence>
<comment type="catalytic activity">
    <reaction evidence="8">
        <text>[GlcNAc-(1-&gt;4)-Mur2Ac(oyl-L-Ala-gamma-D-Glu-L-Lys-D-Ala-D-Ala)](n)-di-trans,octa-cis-undecaprenyl diphosphate + beta-D-GlcNAc-(1-&gt;4)-Mur2Ac(oyl-L-Ala-gamma-D-Glu-L-Lys-D-Ala-D-Ala)-di-trans,octa-cis-undecaprenyl diphosphate = [GlcNAc-(1-&gt;4)-Mur2Ac(oyl-L-Ala-gamma-D-Glu-L-Lys-D-Ala-D-Ala)](n+1)-di-trans,octa-cis-undecaprenyl diphosphate + di-trans,octa-cis-undecaprenyl diphosphate + H(+)</text>
        <dbReference type="Rhea" id="RHEA:23708"/>
        <dbReference type="Rhea" id="RHEA-COMP:9602"/>
        <dbReference type="Rhea" id="RHEA-COMP:9603"/>
        <dbReference type="ChEBI" id="CHEBI:15378"/>
        <dbReference type="ChEBI" id="CHEBI:58405"/>
        <dbReference type="ChEBI" id="CHEBI:60033"/>
        <dbReference type="ChEBI" id="CHEBI:78435"/>
        <dbReference type="EC" id="2.4.99.28"/>
    </reaction>
</comment>
<reference evidence="13 14" key="1">
    <citation type="submission" date="2024-03" db="EMBL/GenBank/DDBJ databases">
        <title>The Genome Sequence of Enterococcus sp. DIV1094.</title>
        <authorList>
            <consortium name="The Broad Institute Genomics Platform"/>
            <consortium name="The Broad Institute Microbial Omics Core"/>
            <consortium name="The Broad Institute Genomic Center for Infectious Diseases"/>
            <person name="Earl A."/>
            <person name="Manson A."/>
            <person name="Gilmore M."/>
            <person name="Schwartman J."/>
            <person name="Shea T."/>
            <person name="Abouelleil A."/>
            <person name="Cao P."/>
            <person name="Chapman S."/>
            <person name="Cusick C."/>
            <person name="Young S."/>
            <person name="Neafsey D."/>
            <person name="Nusbaum C."/>
            <person name="Birren B."/>
        </authorList>
    </citation>
    <scope>NUCLEOTIDE SEQUENCE [LARGE SCALE GENOMIC DNA]</scope>
    <source>
        <strain evidence="13 14">DIV1094</strain>
    </source>
</reference>
<keyword evidence="5" id="KW-0378">Hydrolase</keyword>
<dbReference type="Gene3D" id="3.40.710.10">
    <property type="entry name" value="DD-peptidase/beta-lactamase superfamily"/>
    <property type="match status" value="1"/>
</dbReference>
<dbReference type="Proteomes" id="UP000664360">
    <property type="component" value="Chromosome"/>
</dbReference>
<keyword evidence="4" id="KW-0808">Transferase</keyword>
<gene>
    <name evidence="13" type="ORF">DOK79_002552</name>
</gene>
<feature type="compositionally biased region" description="Basic residues" evidence="9">
    <location>
        <begin position="20"/>
        <end position="29"/>
    </location>
</feature>
<feature type="domain" description="Glycosyl transferase family 51" evidence="12">
    <location>
        <begin position="91"/>
        <end position="267"/>
    </location>
</feature>
<evidence type="ECO:0000259" key="12">
    <source>
        <dbReference type="Pfam" id="PF00912"/>
    </source>
</evidence>
<dbReference type="Pfam" id="PF00912">
    <property type="entry name" value="Transgly"/>
    <property type="match status" value="1"/>
</dbReference>
<keyword evidence="14" id="KW-1185">Reference proteome</keyword>
<dbReference type="NCBIfam" id="TIGR02074">
    <property type="entry name" value="PBP_1a_fam"/>
    <property type="match status" value="1"/>
</dbReference>
<dbReference type="InterPro" id="IPR050396">
    <property type="entry name" value="Glycosyltr_51/Transpeptidase"/>
</dbReference>
<evidence type="ECO:0000256" key="8">
    <source>
        <dbReference type="ARBA" id="ARBA00049902"/>
    </source>
</evidence>
<keyword evidence="1" id="KW-0121">Carboxypeptidase</keyword>
<dbReference type="InterPro" id="IPR001460">
    <property type="entry name" value="PCN-bd_Tpept"/>
</dbReference>
<dbReference type="Gene3D" id="1.10.3810.10">
    <property type="entry name" value="Biosynthetic peptidoglycan transglycosylase-like"/>
    <property type="match status" value="1"/>
</dbReference>